<comment type="caution">
    <text evidence="3">The sequence shown here is derived from an EMBL/GenBank/DDBJ whole genome shotgun (WGS) entry which is preliminary data.</text>
</comment>
<dbReference type="PANTHER" id="PTHR31303:SF1">
    <property type="entry name" value="CTP-DEPENDENT DIACYLGLYCEROL KINASE 1"/>
    <property type="match status" value="1"/>
</dbReference>
<evidence type="ECO:0008006" key="5">
    <source>
        <dbReference type="Google" id="ProtNLM"/>
    </source>
</evidence>
<name>A0A0E9NL27_SAICN</name>
<evidence type="ECO:0000256" key="1">
    <source>
        <dbReference type="SAM" id="MobiDB-lite"/>
    </source>
</evidence>
<keyword evidence="2" id="KW-0812">Transmembrane</keyword>
<evidence type="ECO:0000313" key="4">
    <source>
        <dbReference type="Proteomes" id="UP000033140"/>
    </source>
</evidence>
<feature type="transmembrane region" description="Helical" evidence="2">
    <location>
        <begin position="163"/>
        <end position="182"/>
    </location>
</feature>
<keyword evidence="2" id="KW-0472">Membrane</keyword>
<evidence type="ECO:0000256" key="2">
    <source>
        <dbReference type="SAM" id="Phobius"/>
    </source>
</evidence>
<keyword evidence="4" id="KW-1185">Reference proteome</keyword>
<proteinExistence type="predicted"/>
<gene>
    <name evidence="3" type="ORF">G7K_4711-t1</name>
</gene>
<dbReference type="InterPro" id="IPR037997">
    <property type="entry name" value="Dgk1-like"/>
</dbReference>
<dbReference type="GO" id="GO:0006654">
    <property type="term" value="P:phosphatidic acid biosynthetic process"/>
    <property type="evidence" value="ECO:0007669"/>
    <property type="project" value="TreeGrafter"/>
</dbReference>
<protein>
    <recommendedName>
        <fullName evidence="5">Phosphatidate cytidylyltransferase</fullName>
    </recommendedName>
</protein>
<accession>A0A0E9NL27</accession>
<feature type="compositionally biased region" description="Polar residues" evidence="1">
    <location>
        <begin position="13"/>
        <end position="22"/>
    </location>
</feature>
<feature type="region of interest" description="Disordered" evidence="1">
    <location>
        <begin position="1"/>
        <end position="67"/>
    </location>
</feature>
<feature type="transmembrane region" description="Helical" evidence="2">
    <location>
        <begin position="297"/>
        <end position="314"/>
    </location>
</feature>
<dbReference type="GO" id="GO:0004143">
    <property type="term" value="F:ATP-dependent diacylglycerol kinase activity"/>
    <property type="evidence" value="ECO:0007669"/>
    <property type="project" value="InterPro"/>
</dbReference>
<feature type="transmembrane region" description="Helical" evidence="2">
    <location>
        <begin position="188"/>
        <end position="209"/>
    </location>
</feature>
<feature type="transmembrane region" description="Helical" evidence="2">
    <location>
        <begin position="99"/>
        <end position="118"/>
    </location>
</feature>
<reference evidence="3 4" key="2">
    <citation type="journal article" date="2014" name="J. Gen. Appl. Microbiol.">
        <title>The early diverging ascomycetous budding yeast Saitoella complicata has three histone deacetylases belonging to the Clr6, Hos2, and Rpd3 lineages.</title>
        <authorList>
            <person name="Nishida H."/>
            <person name="Matsumoto T."/>
            <person name="Kondo S."/>
            <person name="Hamamoto M."/>
            <person name="Yoshikawa H."/>
        </authorList>
    </citation>
    <scope>NUCLEOTIDE SEQUENCE [LARGE SCALE GENOMIC DNA]</scope>
    <source>
        <strain evidence="3 4">NRRL Y-17804</strain>
    </source>
</reference>
<reference evidence="3 4" key="3">
    <citation type="journal article" date="2015" name="Genome Announc.">
        <title>Draft Genome Sequence of the Archiascomycetous Yeast Saitoella complicata.</title>
        <authorList>
            <person name="Yamauchi K."/>
            <person name="Kondo S."/>
            <person name="Hamamoto M."/>
            <person name="Takahashi Y."/>
            <person name="Ogura Y."/>
            <person name="Hayashi T."/>
            <person name="Nishida H."/>
        </authorList>
    </citation>
    <scope>NUCLEOTIDE SEQUENCE [LARGE SCALE GENOMIC DNA]</scope>
    <source>
        <strain evidence="3 4">NRRL Y-17804</strain>
    </source>
</reference>
<sequence>MSSPSPTHRPATRSMTKPTGTPSLGRLTSLDENNILTVSPERESALSSGSELNDTARSRPRRRRSKSILASDVEDEEEIVLKETFWARIARVYELQRKALHSSIGFLALAMYCAGVEATSVTPFLLYMLVPIVAADWLRFNYQNFNNFYIRVLGFLMRESERMGWNGVIWYLVGAWTVMKFFPKDIAIVSLLLLSWCDTAASGFGRAWGRYGPSLRPGKSLIGTLSAAAVGSAAGYLFWGVLATYKDEYFFPGGGSAETLSWNPKTSKVSLGGLCAITGIIGAFAEQLDVFGLDDNVVIPIVSACLLQVVVKYII</sequence>
<dbReference type="PANTHER" id="PTHR31303">
    <property type="entry name" value="CTP-DEPENDENT DIACYLGLYCEROL KINASE 1"/>
    <property type="match status" value="1"/>
</dbReference>
<evidence type="ECO:0000313" key="3">
    <source>
        <dbReference type="EMBL" id="GAO50587.1"/>
    </source>
</evidence>
<dbReference type="Proteomes" id="UP000033140">
    <property type="component" value="Unassembled WGS sequence"/>
</dbReference>
<feature type="transmembrane region" description="Helical" evidence="2">
    <location>
        <begin position="124"/>
        <end position="142"/>
    </location>
</feature>
<feature type="transmembrane region" description="Helical" evidence="2">
    <location>
        <begin position="221"/>
        <end position="242"/>
    </location>
</feature>
<dbReference type="AlphaFoldDB" id="A0A0E9NL27"/>
<keyword evidence="2" id="KW-1133">Transmembrane helix</keyword>
<dbReference type="STRING" id="698492.A0A0E9NL27"/>
<feature type="compositionally biased region" description="Polar residues" evidence="1">
    <location>
        <begin position="45"/>
        <end position="55"/>
    </location>
</feature>
<reference evidence="3 4" key="1">
    <citation type="journal article" date="2011" name="J. Gen. Appl. Microbiol.">
        <title>Draft genome sequencing of the enigmatic yeast Saitoella complicata.</title>
        <authorList>
            <person name="Nishida H."/>
            <person name="Hamamoto M."/>
            <person name="Sugiyama J."/>
        </authorList>
    </citation>
    <scope>NUCLEOTIDE SEQUENCE [LARGE SCALE GENOMIC DNA]</scope>
    <source>
        <strain evidence="3 4">NRRL Y-17804</strain>
    </source>
</reference>
<dbReference type="OMA" id="IIYLSWT"/>
<dbReference type="EMBL" id="BACD03000034">
    <property type="protein sequence ID" value="GAO50587.1"/>
    <property type="molecule type" value="Genomic_DNA"/>
</dbReference>
<organism evidence="3 4">
    <name type="scientific">Saitoella complicata (strain BCRC 22490 / CBS 7301 / JCM 7358 / NBRC 10748 / NRRL Y-17804)</name>
    <dbReference type="NCBI Taxonomy" id="698492"/>
    <lineage>
        <taxon>Eukaryota</taxon>
        <taxon>Fungi</taxon>
        <taxon>Dikarya</taxon>
        <taxon>Ascomycota</taxon>
        <taxon>Taphrinomycotina</taxon>
        <taxon>Taphrinomycotina incertae sedis</taxon>
        <taxon>Saitoella</taxon>
    </lineage>
</organism>
<dbReference type="GO" id="GO:0005789">
    <property type="term" value="C:endoplasmic reticulum membrane"/>
    <property type="evidence" value="ECO:0007669"/>
    <property type="project" value="TreeGrafter"/>
</dbReference>